<dbReference type="EMBL" id="JALJZU010000010">
    <property type="protein sequence ID" value="MCP2011032.1"/>
    <property type="molecule type" value="Genomic_DNA"/>
</dbReference>
<dbReference type="Pfam" id="PF13560">
    <property type="entry name" value="HTH_31"/>
    <property type="match status" value="1"/>
</dbReference>
<accession>A0AA41HCD9</accession>
<dbReference type="SMART" id="SM00530">
    <property type="entry name" value="HTH_XRE"/>
    <property type="match status" value="1"/>
</dbReference>
<evidence type="ECO:0000313" key="6">
    <source>
        <dbReference type="Proteomes" id="UP001162889"/>
    </source>
</evidence>
<feature type="region of interest" description="Disordered" evidence="1">
    <location>
        <begin position="121"/>
        <end position="141"/>
    </location>
</feature>
<dbReference type="Proteomes" id="UP001162889">
    <property type="component" value="Unassembled WGS sequence"/>
</dbReference>
<comment type="caution">
    <text evidence="3">The sequence shown here is derived from an EMBL/GenBank/DDBJ whole genome shotgun (WGS) entry which is preliminary data.</text>
</comment>
<protein>
    <submittedName>
        <fullName evidence="3">Helix-turn-helix domain-containing protein</fullName>
    </submittedName>
    <submittedName>
        <fullName evidence="4">Transcriptional regulator with XRE-family HTH domain</fullName>
    </submittedName>
</protein>
<dbReference type="PROSITE" id="PS50943">
    <property type="entry name" value="HTH_CROC1"/>
    <property type="match status" value="1"/>
</dbReference>
<reference evidence="3" key="1">
    <citation type="submission" date="2021-07" db="EMBL/GenBank/DDBJ databases">
        <title>Characterization of violacein-producing bacteria and related species.</title>
        <authorList>
            <person name="Wilson H.S."/>
            <person name="De Leon M.E."/>
        </authorList>
    </citation>
    <scope>NUCLEOTIDE SEQUENCE</scope>
    <source>
        <strain evidence="3">HSC-15S17</strain>
    </source>
</reference>
<evidence type="ECO:0000313" key="3">
    <source>
        <dbReference type="EMBL" id="MBV6323986.1"/>
    </source>
</evidence>
<feature type="domain" description="HTH cro/C1-type" evidence="2">
    <location>
        <begin position="8"/>
        <end position="40"/>
    </location>
</feature>
<dbReference type="EMBL" id="JAHTGR010000014">
    <property type="protein sequence ID" value="MBV6323986.1"/>
    <property type="molecule type" value="Genomic_DNA"/>
</dbReference>
<name>A0AA41HCD9_9BURK</name>
<reference evidence="4" key="2">
    <citation type="submission" date="2022-03" db="EMBL/GenBank/DDBJ databases">
        <title>Genome Encyclopedia of Bacteria and Archaea VI: Functional Genomics of Type Strains.</title>
        <authorList>
            <person name="Whitman W."/>
        </authorList>
    </citation>
    <scope>NUCLEOTIDE SEQUENCE</scope>
    <source>
        <strain evidence="4">HSC-15S17</strain>
    </source>
</reference>
<gene>
    <name evidence="3" type="ORF">KVP70_23910</name>
    <name evidence="4" type="ORF">L1274_004778</name>
</gene>
<organism evidence="3 5">
    <name type="scientific">Duganella violaceipulchra</name>
    <dbReference type="NCBI Taxonomy" id="2849652"/>
    <lineage>
        <taxon>Bacteria</taxon>
        <taxon>Pseudomonadati</taxon>
        <taxon>Pseudomonadota</taxon>
        <taxon>Betaproteobacteria</taxon>
        <taxon>Burkholderiales</taxon>
        <taxon>Oxalobacteraceae</taxon>
        <taxon>Telluria group</taxon>
        <taxon>Duganella</taxon>
    </lineage>
</organism>
<evidence type="ECO:0000313" key="4">
    <source>
        <dbReference type="EMBL" id="MCP2011032.1"/>
    </source>
</evidence>
<proteinExistence type="predicted"/>
<sequence>MSPFAIAFRDLRVFCGMRQADFAAKLGYEQSYISAIELGKGPHGGEFIDRINERLQLSDTWEARLRAALDESQRKIILPVGASEDMYKLFNELRRQVDTLRPVQLELMQIALRLPDTLTTAQLPPALPPRRQGPMGKKKPA</sequence>
<feature type="compositionally biased region" description="Low complexity" evidence="1">
    <location>
        <begin position="121"/>
        <end position="132"/>
    </location>
</feature>
<dbReference type="InterPro" id="IPR001387">
    <property type="entry name" value="Cro/C1-type_HTH"/>
</dbReference>
<dbReference type="RefSeq" id="WP_217944944.1">
    <property type="nucleotide sequence ID" value="NZ_JAHTGR010000014.1"/>
</dbReference>
<dbReference type="AlphaFoldDB" id="A0AA41HCD9"/>
<dbReference type="Proteomes" id="UP001155901">
    <property type="component" value="Unassembled WGS sequence"/>
</dbReference>
<evidence type="ECO:0000256" key="1">
    <source>
        <dbReference type="SAM" id="MobiDB-lite"/>
    </source>
</evidence>
<keyword evidence="6" id="KW-1185">Reference proteome</keyword>
<dbReference type="CDD" id="cd00093">
    <property type="entry name" value="HTH_XRE"/>
    <property type="match status" value="1"/>
</dbReference>
<evidence type="ECO:0000313" key="5">
    <source>
        <dbReference type="Proteomes" id="UP001155901"/>
    </source>
</evidence>
<evidence type="ECO:0000259" key="2">
    <source>
        <dbReference type="PROSITE" id="PS50943"/>
    </source>
</evidence>